<name>A0A7G5EC42_9BURK</name>
<dbReference type="Pfam" id="PF13531">
    <property type="entry name" value="SBP_bac_11"/>
    <property type="match status" value="1"/>
</dbReference>
<feature type="chain" id="PRO_5028996400" evidence="1">
    <location>
        <begin position="24"/>
        <end position="309"/>
    </location>
</feature>
<feature type="signal peptide" evidence="1">
    <location>
        <begin position="1"/>
        <end position="23"/>
    </location>
</feature>
<dbReference type="AlphaFoldDB" id="A0A7G5EC42"/>
<keyword evidence="3" id="KW-1185">Reference proteome</keyword>
<evidence type="ECO:0000313" key="3">
    <source>
        <dbReference type="Proteomes" id="UP000515240"/>
    </source>
</evidence>
<organism evidence="2 3">
    <name type="scientific">Comamonas piscis</name>
    <dbReference type="NCBI Taxonomy" id="1562974"/>
    <lineage>
        <taxon>Bacteria</taxon>
        <taxon>Pseudomonadati</taxon>
        <taxon>Pseudomonadota</taxon>
        <taxon>Betaproteobacteria</taxon>
        <taxon>Burkholderiales</taxon>
        <taxon>Comamonadaceae</taxon>
        <taxon>Comamonas</taxon>
    </lineage>
</organism>
<protein>
    <submittedName>
        <fullName evidence="2">Substrate-binding domain-containing protein</fullName>
    </submittedName>
</protein>
<proteinExistence type="predicted"/>
<dbReference type="PROSITE" id="PS51318">
    <property type="entry name" value="TAT"/>
    <property type="match status" value="1"/>
</dbReference>
<dbReference type="KEGG" id="cpis:HS961_01245"/>
<dbReference type="PROSITE" id="PS51257">
    <property type="entry name" value="PROKAR_LIPOPROTEIN"/>
    <property type="match status" value="1"/>
</dbReference>
<keyword evidence="1" id="KW-0732">Signal</keyword>
<dbReference type="Proteomes" id="UP000515240">
    <property type="component" value="Chromosome"/>
</dbReference>
<dbReference type="InterPro" id="IPR006311">
    <property type="entry name" value="TAT_signal"/>
</dbReference>
<dbReference type="EMBL" id="CP058554">
    <property type="protein sequence ID" value="QMV71567.1"/>
    <property type="molecule type" value="Genomic_DNA"/>
</dbReference>
<reference evidence="2 3" key="1">
    <citation type="journal article" date="2020" name="G3 (Bethesda)">
        <title>CeMbio - The Caenorhabditis elegans Microbiome Resource.</title>
        <authorList>
            <person name="Dirksen P."/>
            <person name="Assie A."/>
            <person name="Zimmermann J."/>
            <person name="Zhang F."/>
            <person name="Tietje A.M."/>
            <person name="Marsh S.A."/>
            <person name="Felix M.A."/>
            <person name="Shapira M."/>
            <person name="Kaleta C."/>
            <person name="Schulenburg H."/>
            <person name="Samuel B."/>
        </authorList>
    </citation>
    <scope>NUCLEOTIDE SEQUENCE [LARGE SCALE GENOMIC DNA]</scope>
    <source>
        <strain evidence="2 3">BIGb0172</strain>
    </source>
</reference>
<dbReference type="Gene3D" id="3.40.190.10">
    <property type="entry name" value="Periplasmic binding protein-like II"/>
    <property type="match status" value="2"/>
</dbReference>
<accession>A0A7G5EC42</accession>
<sequence>MRLMPLRRSFLLSCAAAVLVGCASEPPAPEPEASLAHASLPVQLLMTEGFVPVHRALAGQLMIPTQIRAEPGYGAPHNVAQELGQYLQQARCVDLVLAPRAVLQVMQVQGLVRPGRLYDVVRSPLIAIVQAGRPLPVLKDTEDAKKMLEATRSIAYPSADGGDFIEQKLFPELDLTAKVIPKSIKVFGPQVAQLVGRGDAELGLLLRSELPRTADVQVVGKIPHPLAYEAVFSAGIVRQACSNAGAQLLARFYQREAAIHDWNGSGWEPVAGVSQPPPPPVEHLDPSEYQPRALWASAACTAGRAATRA</sequence>
<evidence type="ECO:0000256" key="1">
    <source>
        <dbReference type="SAM" id="SignalP"/>
    </source>
</evidence>
<dbReference type="SUPFAM" id="SSF53850">
    <property type="entry name" value="Periplasmic binding protein-like II"/>
    <property type="match status" value="1"/>
</dbReference>
<gene>
    <name evidence="2" type="ORF">HS961_01245</name>
</gene>
<dbReference type="RefSeq" id="WP_182326003.1">
    <property type="nucleotide sequence ID" value="NZ_CP058554.1"/>
</dbReference>
<evidence type="ECO:0000313" key="2">
    <source>
        <dbReference type="EMBL" id="QMV71567.1"/>
    </source>
</evidence>